<dbReference type="InterPro" id="IPR001789">
    <property type="entry name" value="Sig_transdc_resp-reg_receiver"/>
</dbReference>
<name>A0A1I3X6R7_9PROT</name>
<dbReference type="Proteomes" id="UP000199533">
    <property type="component" value="Unassembled WGS sequence"/>
</dbReference>
<comment type="caution">
    <text evidence="1">Lacks conserved residue(s) required for the propagation of feature annotation.</text>
</comment>
<dbReference type="PROSITE" id="PS50110">
    <property type="entry name" value="RESPONSE_REGULATORY"/>
    <property type="match status" value="1"/>
</dbReference>
<organism evidence="3 4">
    <name type="scientific">Nitrosomonas aestuarii</name>
    <dbReference type="NCBI Taxonomy" id="52441"/>
    <lineage>
        <taxon>Bacteria</taxon>
        <taxon>Pseudomonadati</taxon>
        <taxon>Pseudomonadota</taxon>
        <taxon>Betaproteobacteria</taxon>
        <taxon>Nitrosomonadales</taxon>
        <taxon>Nitrosomonadaceae</taxon>
        <taxon>Nitrosomonas</taxon>
    </lineage>
</organism>
<feature type="domain" description="Response regulatory" evidence="2">
    <location>
        <begin position="3"/>
        <end position="142"/>
    </location>
</feature>
<gene>
    <name evidence="3" type="ORF">SAMN05216302_1001115</name>
</gene>
<dbReference type="EMBL" id="FOSP01000001">
    <property type="protein sequence ID" value="SFK14566.1"/>
    <property type="molecule type" value="Genomic_DNA"/>
</dbReference>
<accession>A0A1I3X6R7</accession>
<protein>
    <recommendedName>
        <fullName evidence="2">Response regulatory domain-containing protein</fullName>
    </recommendedName>
</protein>
<evidence type="ECO:0000259" key="2">
    <source>
        <dbReference type="PROSITE" id="PS50110"/>
    </source>
</evidence>
<keyword evidence="4" id="KW-1185">Reference proteome</keyword>
<dbReference type="AlphaFoldDB" id="A0A1I3X6R7"/>
<reference evidence="4" key="1">
    <citation type="submission" date="2016-10" db="EMBL/GenBank/DDBJ databases">
        <authorList>
            <person name="Varghese N."/>
            <person name="Submissions S."/>
        </authorList>
    </citation>
    <scope>NUCLEOTIDE SEQUENCE [LARGE SCALE GENOMIC DNA]</scope>
    <source>
        <strain evidence="4">Nm69</strain>
    </source>
</reference>
<dbReference type="STRING" id="52441.SAMN05216302_1001115"/>
<dbReference type="Gene3D" id="3.40.50.2300">
    <property type="match status" value="1"/>
</dbReference>
<evidence type="ECO:0000313" key="4">
    <source>
        <dbReference type="Proteomes" id="UP000199533"/>
    </source>
</evidence>
<dbReference type="SUPFAM" id="SSF52172">
    <property type="entry name" value="CheY-like"/>
    <property type="match status" value="1"/>
</dbReference>
<dbReference type="RefSeq" id="WP_090696367.1">
    <property type="nucleotide sequence ID" value="NZ_FOSP01000001.1"/>
</dbReference>
<evidence type="ECO:0000313" key="3">
    <source>
        <dbReference type="EMBL" id="SFK14566.1"/>
    </source>
</evidence>
<dbReference type="GO" id="GO:0000160">
    <property type="term" value="P:phosphorelay signal transduction system"/>
    <property type="evidence" value="ECO:0007669"/>
    <property type="project" value="InterPro"/>
</dbReference>
<proteinExistence type="predicted"/>
<dbReference type="InterPro" id="IPR011006">
    <property type="entry name" value="CheY-like_superfamily"/>
</dbReference>
<sequence length="162" mass="18624">MITVAVAENDQNKRNHLEQYLRRNDQTIEILSDKNSFHDTKLERRLKSRDNLSLNANIVARTKRLKPRILFLNTHQLKKESFDLLDALNNHCPDTLPVVLVKEEADDSHVLKALEKGARGVVNYIAPSFSVSKIIRTVAKGEPWVSRKILAKMMKKIIFTSH</sequence>
<evidence type="ECO:0000256" key="1">
    <source>
        <dbReference type="PROSITE-ProRule" id="PRU00169"/>
    </source>
</evidence>